<dbReference type="AlphaFoldDB" id="A0A210QFT2"/>
<keyword evidence="1" id="KW-0677">Repeat</keyword>
<comment type="caution">
    <text evidence="5">The sequence shown here is derived from an EMBL/GenBank/DDBJ whole genome shotgun (WGS) entry which is preliminary data.</text>
</comment>
<protein>
    <submittedName>
        <fullName evidence="5">Ankyrin repeat and SOCS box protein 2</fullName>
    </submittedName>
</protein>
<dbReference type="Pfam" id="PF20720">
    <property type="entry name" value="nSTAND3"/>
    <property type="match status" value="1"/>
</dbReference>
<dbReference type="Gene3D" id="1.25.40.20">
    <property type="entry name" value="Ankyrin repeat-containing domain"/>
    <property type="match status" value="1"/>
</dbReference>
<keyword evidence="2" id="KW-0040">ANK repeat</keyword>
<evidence type="ECO:0000313" key="5">
    <source>
        <dbReference type="EMBL" id="OWF47595.1"/>
    </source>
</evidence>
<dbReference type="SUPFAM" id="SSF52540">
    <property type="entry name" value="P-loop containing nucleoside triphosphate hydrolases"/>
    <property type="match status" value="1"/>
</dbReference>
<dbReference type="Proteomes" id="UP000242188">
    <property type="component" value="Unassembled WGS sequence"/>
</dbReference>
<keyword evidence="6" id="KW-1185">Reference proteome</keyword>
<organism evidence="5 6">
    <name type="scientific">Mizuhopecten yessoensis</name>
    <name type="common">Japanese scallop</name>
    <name type="synonym">Patinopecten yessoensis</name>
    <dbReference type="NCBI Taxonomy" id="6573"/>
    <lineage>
        <taxon>Eukaryota</taxon>
        <taxon>Metazoa</taxon>
        <taxon>Spiralia</taxon>
        <taxon>Lophotrochozoa</taxon>
        <taxon>Mollusca</taxon>
        <taxon>Bivalvia</taxon>
        <taxon>Autobranchia</taxon>
        <taxon>Pteriomorphia</taxon>
        <taxon>Pectinida</taxon>
        <taxon>Pectinoidea</taxon>
        <taxon>Pectinidae</taxon>
        <taxon>Mizuhopecten</taxon>
    </lineage>
</organism>
<gene>
    <name evidence="5" type="ORF">KP79_PYT06798</name>
</gene>
<feature type="domain" description="Novel STAND NTPase 3" evidence="4">
    <location>
        <begin position="164"/>
        <end position="316"/>
    </location>
</feature>
<dbReference type="Gene3D" id="1.10.533.10">
    <property type="entry name" value="Death Domain, Fas"/>
    <property type="match status" value="1"/>
</dbReference>
<evidence type="ECO:0000259" key="4">
    <source>
        <dbReference type="Pfam" id="PF20720"/>
    </source>
</evidence>
<dbReference type="InterPro" id="IPR036770">
    <property type="entry name" value="Ankyrin_rpt-contain_sf"/>
</dbReference>
<accession>A0A210QFT2</accession>
<dbReference type="EMBL" id="NEDP02003858">
    <property type="protein sequence ID" value="OWF47595.1"/>
    <property type="molecule type" value="Genomic_DNA"/>
</dbReference>
<name>A0A210QFT2_MIZYE</name>
<dbReference type="InterPro" id="IPR027417">
    <property type="entry name" value="P-loop_NTPase"/>
</dbReference>
<dbReference type="SUPFAM" id="SSF48403">
    <property type="entry name" value="Ankyrin repeat"/>
    <property type="match status" value="1"/>
</dbReference>
<dbReference type="PANTHER" id="PTHR24198">
    <property type="entry name" value="ANKYRIN REPEAT AND PROTEIN KINASE DOMAIN-CONTAINING PROTEIN"/>
    <property type="match status" value="1"/>
</dbReference>
<dbReference type="InterPro" id="IPR049050">
    <property type="entry name" value="nSTAND3"/>
</dbReference>
<dbReference type="InterPro" id="IPR002110">
    <property type="entry name" value="Ankyrin_rpt"/>
</dbReference>
<dbReference type="OrthoDB" id="432281at2759"/>
<dbReference type="SMART" id="SM00248">
    <property type="entry name" value="ANK"/>
    <property type="match status" value="5"/>
</dbReference>
<sequence length="894" mass="102711">MASNQEIPEEAFEIHNEMVDYLGEQIDDDHLCRLKRRFNNIPLTPVDIDKIHDISGLFNRLMEKEKIGIGNYTKIISNLRQINQKLATYVEKKEKEIKAIINGGPSPAKQPRSGDQDQQQSTGDLAAKNVTTANTSHDKKIHPDLEPMIETIKAKIRKEKEKKFHPTKGFCDAKDKLQKNRVVIIKGNTGDGKTAIAVQLLHWLSQEQEAGQPLQLHNIEKLDLLAPNLKLITFIDDIFGEKDVCKKDVQEWNKRISDVKTLFIDEQTETNFLLITVRNEVFYYLEKRSFGTIFSKDNLIDLSSDTYKVEEEKKRLLELYKPEHFSWSEEEKNQILTYAPNIGFPQCCQLFYNSKKLQKERVRFFENPFHFLNEALSKLQECSALLFLFLNNGRISVKDLDPNSQKVNQKLLEEAFDINLIDGENGSTNLTYKKKIGFVKESLEKLFGFLVVKEKCWFGEDVYRFNHDSIYVAVALLYGKATPIGYIQNCPSKSLSFLTTSETASNMIVLSSDHYTEMCERLLREFECKENRYDTCIGSLHVWNDFVFVKRFVGLLNDRKYDKLNVLNKACFFGAEECVLYLLSKGVKPDNDTALSLVSSRYWNASNRQVCLLRKIAVYLNDETKLAVLNEACSSGAEECALYLLCEGVEPDEETVFSVVKGESVKVLRNLLQYNVTRTARYTNNYNVLHMACRYEREEMVTLLCDTYPHLVHDTDDDGQTPLFVVAGKGNCSILQTVERFVLNSLYRVEDQQHRCESVDGRVVHRNCVCAQYMAKLVDVDGKTVLHVSCVCGNREVCLYLCHSYPALTTAVSKDNRHCLHNIARSYRSDVDWFTECEIHVKQYLESTGRNYDITTILDNDGKSVLDEAKERAKERGTKNNPLLLDHLIKVFGK</sequence>
<dbReference type="InterPro" id="IPR011029">
    <property type="entry name" value="DEATH-like_dom_sf"/>
</dbReference>
<evidence type="ECO:0000256" key="3">
    <source>
        <dbReference type="SAM" id="MobiDB-lite"/>
    </source>
</evidence>
<evidence type="ECO:0000256" key="2">
    <source>
        <dbReference type="ARBA" id="ARBA00023043"/>
    </source>
</evidence>
<dbReference type="PANTHER" id="PTHR24198:SF165">
    <property type="entry name" value="ANKYRIN REPEAT-CONTAINING PROTEIN-RELATED"/>
    <property type="match status" value="1"/>
</dbReference>
<evidence type="ECO:0000313" key="6">
    <source>
        <dbReference type="Proteomes" id="UP000242188"/>
    </source>
</evidence>
<evidence type="ECO:0000256" key="1">
    <source>
        <dbReference type="ARBA" id="ARBA00022737"/>
    </source>
</evidence>
<reference evidence="5 6" key="1">
    <citation type="journal article" date="2017" name="Nat. Ecol. Evol.">
        <title>Scallop genome provides insights into evolution of bilaterian karyotype and development.</title>
        <authorList>
            <person name="Wang S."/>
            <person name="Zhang J."/>
            <person name="Jiao W."/>
            <person name="Li J."/>
            <person name="Xun X."/>
            <person name="Sun Y."/>
            <person name="Guo X."/>
            <person name="Huan P."/>
            <person name="Dong B."/>
            <person name="Zhang L."/>
            <person name="Hu X."/>
            <person name="Sun X."/>
            <person name="Wang J."/>
            <person name="Zhao C."/>
            <person name="Wang Y."/>
            <person name="Wang D."/>
            <person name="Huang X."/>
            <person name="Wang R."/>
            <person name="Lv J."/>
            <person name="Li Y."/>
            <person name="Zhang Z."/>
            <person name="Liu B."/>
            <person name="Lu W."/>
            <person name="Hui Y."/>
            <person name="Liang J."/>
            <person name="Zhou Z."/>
            <person name="Hou R."/>
            <person name="Li X."/>
            <person name="Liu Y."/>
            <person name="Li H."/>
            <person name="Ning X."/>
            <person name="Lin Y."/>
            <person name="Zhao L."/>
            <person name="Xing Q."/>
            <person name="Dou J."/>
            <person name="Li Y."/>
            <person name="Mao J."/>
            <person name="Guo H."/>
            <person name="Dou H."/>
            <person name="Li T."/>
            <person name="Mu C."/>
            <person name="Jiang W."/>
            <person name="Fu Q."/>
            <person name="Fu X."/>
            <person name="Miao Y."/>
            <person name="Liu J."/>
            <person name="Yu Q."/>
            <person name="Li R."/>
            <person name="Liao H."/>
            <person name="Li X."/>
            <person name="Kong Y."/>
            <person name="Jiang Z."/>
            <person name="Chourrout D."/>
            <person name="Li R."/>
            <person name="Bao Z."/>
        </authorList>
    </citation>
    <scope>NUCLEOTIDE SEQUENCE [LARGE SCALE GENOMIC DNA]</scope>
    <source>
        <strain evidence="5 6">PY_sf001</strain>
    </source>
</reference>
<feature type="region of interest" description="Disordered" evidence="3">
    <location>
        <begin position="101"/>
        <end position="122"/>
    </location>
</feature>
<proteinExistence type="predicted"/>